<dbReference type="InterPro" id="IPR048363">
    <property type="entry name" value="CTSRT_C2"/>
</dbReference>
<evidence type="ECO:0000313" key="4">
    <source>
        <dbReference type="Proteomes" id="UP000694722"/>
    </source>
</evidence>
<dbReference type="AlphaFoldDB" id="A0A8D1FKP4"/>
<sequence>MDIFRNYVPRRQDNEKNNIYLELMRYDNTKQCLVLVGSVQVHLYEVIQKGCFTEDLQMLNKNTFICRMEVEFMFSYGNFGYGFSHQLKPLQKIIEPSMFMNVAPPPERTDPVTNVIIPQPIEYPAFLSPDLKVTVGAPPAAPQMKQPSVVRLEKLQQQPRERLEKMKKEYRQLSTWIEKASYLEGILTPRLEHKELKEKAETIPSEFLDNKKGLTLSTLNHSGENDSNVVAPKNDASTKQMDSPFTTVPRLMSTEEDEIPSLEERQQEAVPERKMKNVLFSSEGKLKDRYQGLFKIDSSPSEVKLKNVHINSGGMKRRNLDLSPTEITWQNNNI</sequence>
<dbReference type="PANTHER" id="PTHR21665:SF2">
    <property type="entry name" value="CATION CHANNEL SPERM-ASSOCIATED TARGETING SUBUNIT TAU"/>
    <property type="match status" value="1"/>
</dbReference>
<feature type="domain" description="Cation channel sperm-associated targeting subunit tau C2" evidence="2">
    <location>
        <begin position="4"/>
        <end position="77"/>
    </location>
</feature>
<dbReference type="PANTHER" id="PTHR21665">
    <property type="entry name" value="CATION CHANNEL SPERM-ASSOCIATED TARGETING SUBUNIT TAU"/>
    <property type="match status" value="1"/>
</dbReference>
<name>A0A8D1FKP4_PIG</name>
<evidence type="ECO:0000313" key="3">
    <source>
        <dbReference type="Ensembl" id="ENSSSCP00040038125.1"/>
    </source>
</evidence>
<dbReference type="Proteomes" id="UP000694722">
    <property type="component" value="Unplaced"/>
</dbReference>
<dbReference type="Ensembl" id="ENSSSCT00040086865.1">
    <property type="protein sequence ID" value="ENSSSCP00040038125.1"/>
    <property type="gene ID" value="ENSSSCG00040063578.1"/>
</dbReference>
<proteinExistence type="predicted"/>
<dbReference type="Ensembl" id="ENSSSCT00055018114.1">
    <property type="protein sequence ID" value="ENSSSCP00055014263.1"/>
    <property type="gene ID" value="ENSSSCG00055009253.1"/>
</dbReference>
<dbReference type="InterPro" id="IPR031462">
    <property type="entry name" value="CTSRT"/>
</dbReference>
<evidence type="ECO:0000256" key="1">
    <source>
        <dbReference type="SAM" id="MobiDB-lite"/>
    </source>
</evidence>
<dbReference type="Proteomes" id="UP000694725">
    <property type="component" value="Unplaced"/>
</dbReference>
<dbReference type="Pfam" id="PF15729">
    <property type="entry name" value="CTSRT"/>
    <property type="match status" value="1"/>
</dbReference>
<accession>A0A8D1FKP4</accession>
<dbReference type="Proteomes" id="UP000694724">
    <property type="component" value="Unplaced"/>
</dbReference>
<feature type="region of interest" description="Disordered" evidence="1">
    <location>
        <begin position="220"/>
        <end position="244"/>
    </location>
</feature>
<protein>
    <recommendedName>
        <fullName evidence="2">Cation channel sperm-associated targeting subunit tau C2 domain-containing protein</fullName>
    </recommendedName>
</protein>
<feature type="compositionally biased region" description="Polar residues" evidence="1">
    <location>
        <begin position="235"/>
        <end position="244"/>
    </location>
</feature>
<reference evidence="3" key="1">
    <citation type="submission" date="2025-05" db="UniProtKB">
        <authorList>
            <consortium name="Ensembl"/>
        </authorList>
    </citation>
    <scope>IDENTIFICATION</scope>
</reference>
<dbReference type="Proteomes" id="UP000694720">
    <property type="component" value="Unplaced"/>
</dbReference>
<dbReference type="Ensembl" id="ENSSSCT00065089207.1">
    <property type="protein sequence ID" value="ENSSSCP00065039001.1"/>
    <property type="gene ID" value="ENSSSCG00065064995.1"/>
</dbReference>
<organism evidence="3 4">
    <name type="scientific">Sus scrofa</name>
    <name type="common">Pig</name>
    <dbReference type="NCBI Taxonomy" id="9823"/>
    <lineage>
        <taxon>Eukaryota</taxon>
        <taxon>Metazoa</taxon>
        <taxon>Chordata</taxon>
        <taxon>Craniata</taxon>
        <taxon>Vertebrata</taxon>
        <taxon>Euteleostomi</taxon>
        <taxon>Mammalia</taxon>
        <taxon>Eutheria</taxon>
        <taxon>Laurasiatheria</taxon>
        <taxon>Artiodactyla</taxon>
        <taxon>Suina</taxon>
        <taxon>Suidae</taxon>
        <taxon>Sus</taxon>
    </lineage>
</organism>
<dbReference type="Ensembl" id="ENSSSCT00035079583.1">
    <property type="protein sequence ID" value="ENSSSCP00035032697.1"/>
    <property type="gene ID" value="ENSSSCG00035059411.1"/>
</dbReference>
<evidence type="ECO:0000259" key="2">
    <source>
        <dbReference type="Pfam" id="PF15729"/>
    </source>
</evidence>